<dbReference type="Proteomes" id="UP000297591">
    <property type="component" value="Segment"/>
</dbReference>
<protein>
    <submittedName>
        <fullName evidence="3">dCTP deaminase</fullName>
    </submittedName>
</protein>
<evidence type="ECO:0000313" key="4">
    <source>
        <dbReference type="Proteomes" id="UP000297591"/>
    </source>
</evidence>
<reference evidence="3 4" key="1">
    <citation type="submission" date="2010-12" db="EMBL/GenBank/DDBJ databases">
        <title>The Genome Sequence of Synechococcus phage S-CAM8 0608SB47.</title>
        <authorList>
            <consortium name="The Broad Institute Genome Sequencing Platform"/>
            <person name="Henn M.R."/>
            <person name="Martiny J."/>
            <person name="Weihe C."/>
            <person name="Levin J."/>
            <person name="Malboeuf C."/>
            <person name="Casali M."/>
            <person name="Russ C."/>
            <person name="Lennon N."/>
            <person name="Chapman S.B."/>
            <person name="Erlich R."/>
            <person name="Young S.K."/>
            <person name="Yandava C."/>
            <person name="Zeng Q."/>
            <person name="Alvarado L."/>
            <person name="Anderson S."/>
            <person name="Berlin A."/>
            <person name="Chen Z."/>
            <person name="Freedman E."/>
            <person name="Gellesch M."/>
            <person name="Goldberg J."/>
            <person name="Green L."/>
            <person name="Griggs A."/>
            <person name="Gujja S."/>
            <person name="Heilman E.R."/>
            <person name="Heiman D."/>
            <person name="Hollinger A."/>
            <person name="Howarth C."/>
            <person name="Larson L."/>
            <person name="Mehta T."/>
            <person name="Pearson M."/>
            <person name="Roberts A."/>
            <person name="Ryan E."/>
            <person name="Saif S."/>
            <person name="Shea T."/>
            <person name="Shenoy N."/>
            <person name="Sisk P."/>
            <person name="Stolte C."/>
            <person name="Sykes S."/>
            <person name="White J."/>
            <person name="Haas B."/>
            <person name="Nusbaum C."/>
            <person name="Birren B."/>
        </authorList>
    </citation>
    <scope>NUCLEOTIDE SEQUENCE [LARGE SCALE GENOMIC DNA]</scope>
    <source>
        <strain evidence="3 4">0608SB47</strain>
    </source>
</reference>
<dbReference type="InterPro" id="IPR033704">
    <property type="entry name" value="dUTPase_trimeric"/>
</dbReference>
<gene>
    <name evidence="3" type="ORF">SXFG_00163</name>
</gene>
<proteinExistence type="predicted"/>
<dbReference type="PANTHER" id="PTHR42680">
    <property type="entry name" value="DCTP DEAMINASE"/>
    <property type="match status" value="1"/>
</dbReference>
<dbReference type="PANTHER" id="PTHR42680:SF3">
    <property type="entry name" value="DCTP DEAMINASE"/>
    <property type="match status" value="1"/>
</dbReference>
<dbReference type="InterPro" id="IPR036157">
    <property type="entry name" value="dUTPase-like_sf"/>
</dbReference>
<name>G8EY23_9CAUD</name>
<keyword evidence="1" id="KW-0378">Hydrolase</keyword>
<dbReference type="GO" id="GO:0006229">
    <property type="term" value="P:dUTP biosynthetic process"/>
    <property type="evidence" value="ECO:0007669"/>
    <property type="project" value="InterPro"/>
</dbReference>
<dbReference type="GO" id="GO:0008829">
    <property type="term" value="F:dCTP deaminase activity"/>
    <property type="evidence" value="ECO:0007669"/>
    <property type="project" value="InterPro"/>
</dbReference>
<dbReference type="CDD" id="cd07557">
    <property type="entry name" value="trimeric_dUTPase"/>
    <property type="match status" value="1"/>
</dbReference>
<evidence type="ECO:0000313" key="3">
    <source>
        <dbReference type="EMBL" id="AET72713.1"/>
    </source>
</evidence>
<organism evidence="3 4">
    <name type="scientific">Synechococcus phage S-CAM8</name>
    <dbReference type="NCBI Taxonomy" id="754038"/>
    <lineage>
        <taxon>Viruses</taxon>
        <taxon>Duplodnaviria</taxon>
        <taxon>Heunggongvirae</taxon>
        <taxon>Uroviricota</taxon>
        <taxon>Caudoviricetes</taxon>
        <taxon>Pantevenvirales</taxon>
        <taxon>Kyanoviridae</taxon>
        <taxon>Neritesvirus</taxon>
        <taxon>Neritesvirus scam8</taxon>
    </lineage>
</organism>
<evidence type="ECO:0000256" key="2">
    <source>
        <dbReference type="ARBA" id="ARBA00023080"/>
    </source>
</evidence>
<dbReference type="Gene3D" id="2.70.40.10">
    <property type="match status" value="1"/>
</dbReference>
<dbReference type="Pfam" id="PF22769">
    <property type="entry name" value="DCD"/>
    <property type="match status" value="1"/>
</dbReference>
<dbReference type="SUPFAM" id="SSF51283">
    <property type="entry name" value="dUTPase-like"/>
    <property type="match status" value="1"/>
</dbReference>
<sequence length="172" mass="19183">MTVLCDWEIKSLCYGGAMEGWSEDLINPASLDVRLGSGLMIEVAGQKDLLHVDISNRTEKNPYRLTPGEFVLAETHETFKKIPDHICAQFALKSSRAREGYENLLAGWIDPGFCNSKLTLELVNVRRHYDLPLYPGLKIGQIVFMKMNSIPVNSYSKTGRYNGDATVQGSKG</sequence>
<accession>G8EY23</accession>
<dbReference type="InterPro" id="IPR011962">
    <property type="entry name" value="dCTP_deaminase"/>
</dbReference>
<evidence type="ECO:0000256" key="1">
    <source>
        <dbReference type="ARBA" id="ARBA00022801"/>
    </source>
</evidence>
<keyword evidence="2" id="KW-0546">Nucleotide metabolism</keyword>
<dbReference type="EMBL" id="JF974299">
    <property type="protein sequence ID" value="AET72713.1"/>
    <property type="molecule type" value="Genomic_DNA"/>
</dbReference>
<dbReference type="NCBIfam" id="TIGR02274">
    <property type="entry name" value="dCTP_deam"/>
    <property type="match status" value="1"/>
</dbReference>